<organism evidence="1 2">
    <name type="scientific">Marinomonas phaeophyticola</name>
    <dbReference type="NCBI Taxonomy" id="3004091"/>
    <lineage>
        <taxon>Bacteria</taxon>
        <taxon>Pseudomonadati</taxon>
        <taxon>Pseudomonadota</taxon>
        <taxon>Gammaproteobacteria</taxon>
        <taxon>Oceanospirillales</taxon>
        <taxon>Oceanospirillaceae</taxon>
        <taxon>Marinomonas</taxon>
    </lineage>
</organism>
<reference evidence="1" key="1">
    <citation type="submission" date="2022-12" db="EMBL/GenBank/DDBJ databases">
        <title>Marinomonas 15G1-11 sp. nov, isolated from marine algae.</title>
        <authorList>
            <person name="Butt M."/>
            <person name="Choi D.G."/>
            <person name="Kim J.M."/>
            <person name="Lee J.K."/>
            <person name="Baek J.H."/>
            <person name="Jeon C.O."/>
        </authorList>
    </citation>
    <scope>NUCLEOTIDE SEQUENCE</scope>
    <source>
        <strain evidence="1">15G1-11</strain>
    </source>
</reference>
<dbReference type="PANTHER" id="PTHR43544">
    <property type="entry name" value="SHORT-CHAIN DEHYDROGENASE/REDUCTASE"/>
    <property type="match status" value="1"/>
</dbReference>
<accession>A0ABT4JW57</accession>
<dbReference type="InterPro" id="IPR002347">
    <property type="entry name" value="SDR_fam"/>
</dbReference>
<dbReference type="InterPro" id="IPR036291">
    <property type="entry name" value="NAD(P)-bd_dom_sf"/>
</dbReference>
<proteinExistence type="predicted"/>
<dbReference type="SUPFAM" id="SSF51735">
    <property type="entry name" value="NAD(P)-binding Rossmann-fold domains"/>
    <property type="match status" value="1"/>
</dbReference>
<protein>
    <submittedName>
        <fullName evidence="1">SDR family NAD(P)-dependent oxidoreductase</fullName>
    </submittedName>
</protein>
<dbReference type="Gene3D" id="3.40.50.720">
    <property type="entry name" value="NAD(P)-binding Rossmann-like Domain"/>
    <property type="match status" value="1"/>
</dbReference>
<sequence length="244" mass="27589">MKETVILFGANSAIARAYISQLETLNRSIQLICISRSSTDQIKSDTVKLAYFQSDYSKDSLTNIIANLKKNTILTQAIIFNGQLHVKSKMPEKKLSELDVDYFQDIMTANALIPIQCVSSLWPLLNHKTPCTIVAFSARVGSIEDNKLGGWYSYRASKAALNMLFKSAAIEIERKAKLTKLILFHPGTTDTELSKPFHKSVINGQLFSTEFVARQLLEIQQKKFTHQSNREPAFIDWKGEDIPW</sequence>
<comment type="caution">
    <text evidence="1">The sequence shown here is derived from an EMBL/GenBank/DDBJ whole genome shotgun (WGS) entry which is preliminary data.</text>
</comment>
<dbReference type="EMBL" id="JAPUBN010000017">
    <property type="protein sequence ID" value="MCZ2722456.1"/>
    <property type="molecule type" value="Genomic_DNA"/>
</dbReference>
<dbReference type="Pfam" id="PF00106">
    <property type="entry name" value="adh_short"/>
    <property type="match status" value="1"/>
</dbReference>
<dbReference type="RefSeq" id="WP_269126093.1">
    <property type="nucleotide sequence ID" value="NZ_JAPUBN010000017.1"/>
</dbReference>
<dbReference type="Proteomes" id="UP001149719">
    <property type="component" value="Unassembled WGS sequence"/>
</dbReference>
<gene>
    <name evidence="1" type="ORF">O1D97_12760</name>
</gene>
<evidence type="ECO:0000313" key="2">
    <source>
        <dbReference type="Proteomes" id="UP001149719"/>
    </source>
</evidence>
<dbReference type="PANTHER" id="PTHR43544:SF12">
    <property type="entry name" value="NAD(P)-BINDING ROSSMANN-FOLD SUPERFAMILY PROTEIN"/>
    <property type="match status" value="1"/>
</dbReference>
<keyword evidence="2" id="KW-1185">Reference proteome</keyword>
<dbReference type="InterPro" id="IPR051468">
    <property type="entry name" value="Fungal_SecMetab_SDRs"/>
</dbReference>
<name>A0ABT4JW57_9GAMM</name>
<evidence type="ECO:0000313" key="1">
    <source>
        <dbReference type="EMBL" id="MCZ2722456.1"/>
    </source>
</evidence>